<reference evidence="9" key="1">
    <citation type="submission" date="2018-03" db="EMBL/GenBank/DDBJ databases">
        <authorList>
            <person name="Zecchin S."/>
        </authorList>
    </citation>
    <scope>NUCLEOTIDE SEQUENCE [LARGE SCALE GENOMIC DNA]</scope>
</reference>
<dbReference type="InterPro" id="IPR018038">
    <property type="entry name" value="Ribosomal_uL30_CS"/>
</dbReference>
<feature type="domain" description="Large ribosomal subunit protein uL30-like ferredoxin-like fold" evidence="7">
    <location>
        <begin position="2"/>
        <end position="52"/>
    </location>
</feature>
<evidence type="ECO:0000256" key="6">
    <source>
        <dbReference type="RuleBase" id="RU003734"/>
    </source>
</evidence>
<proteinExistence type="inferred from homology"/>
<dbReference type="HAMAP" id="MF_01371_B">
    <property type="entry name" value="Ribosomal_uL30_B"/>
    <property type="match status" value="1"/>
</dbReference>
<name>A0A2U3QDZ7_9BACT</name>
<evidence type="ECO:0000256" key="4">
    <source>
        <dbReference type="ARBA" id="ARBA00023274"/>
    </source>
</evidence>
<evidence type="ECO:0000313" key="9">
    <source>
        <dbReference type="Proteomes" id="UP000245125"/>
    </source>
</evidence>
<protein>
    <recommendedName>
        <fullName evidence="5">50S ribosomal protein L30</fullName>
    </recommendedName>
</protein>
<evidence type="ECO:0000313" key="8">
    <source>
        <dbReference type="EMBL" id="SPP99638.1"/>
    </source>
</evidence>
<comment type="subunit">
    <text evidence="2">Part of the 50S ribosomal subunit.</text>
</comment>
<dbReference type="SUPFAM" id="SSF55129">
    <property type="entry name" value="Ribosomal protein L30p/L7e"/>
    <property type="match status" value="1"/>
</dbReference>
<dbReference type="CDD" id="cd01658">
    <property type="entry name" value="Ribosomal_L30"/>
    <property type="match status" value="1"/>
</dbReference>
<evidence type="ECO:0000256" key="3">
    <source>
        <dbReference type="ARBA" id="ARBA00022980"/>
    </source>
</evidence>
<evidence type="ECO:0000256" key="5">
    <source>
        <dbReference type="ARBA" id="ARBA00035492"/>
    </source>
</evidence>
<dbReference type="GO" id="GO:0022625">
    <property type="term" value="C:cytosolic large ribosomal subunit"/>
    <property type="evidence" value="ECO:0007669"/>
    <property type="project" value="TreeGrafter"/>
</dbReference>
<keyword evidence="9" id="KW-1185">Reference proteome</keyword>
<dbReference type="InterPro" id="IPR016082">
    <property type="entry name" value="Ribosomal_uL30_ferredoxin-like"/>
</dbReference>
<evidence type="ECO:0000256" key="2">
    <source>
        <dbReference type="ARBA" id="ARBA00011838"/>
    </source>
</evidence>
<dbReference type="PANTHER" id="PTHR15892:SF2">
    <property type="entry name" value="LARGE RIBOSOMAL SUBUNIT PROTEIN UL30M"/>
    <property type="match status" value="1"/>
</dbReference>
<dbReference type="Proteomes" id="UP000245125">
    <property type="component" value="Unassembled WGS sequence"/>
</dbReference>
<dbReference type="PIRSF" id="PIRSF002211">
    <property type="entry name" value="Ribosomal_L30_bac-type"/>
    <property type="match status" value="1"/>
</dbReference>
<dbReference type="AlphaFoldDB" id="A0A2U3QDZ7"/>
<dbReference type="InterPro" id="IPR005996">
    <property type="entry name" value="Ribosomal_uL30_bac-type"/>
</dbReference>
<dbReference type="Pfam" id="PF00327">
    <property type="entry name" value="Ribosomal_L30"/>
    <property type="match status" value="1"/>
</dbReference>
<dbReference type="PROSITE" id="PS00634">
    <property type="entry name" value="RIBOSOMAL_L30"/>
    <property type="match status" value="1"/>
</dbReference>
<dbReference type="GO" id="GO:0006412">
    <property type="term" value="P:translation"/>
    <property type="evidence" value="ECO:0007669"/>
    <property type="project" value="InterPro"/>
</dbReference>
<dbReference type="PANTHER" id="PTHR15892">
    <property type="entry name" value="MITOCHONDRIAL RIBOSOMAL PROTEIN L30"/>
    <property type="match status" value="1"/>
</dbReference>
<dbReference type="OrthoDB" id="9812790at2"/>
<organism evidence="8 9">
    <name type="scientific">Candidatus Sulfobium mesophilum</name>
    <dbReference type="NCBI Taxonomy" id="2016548"/>
    <lineage>
        <taxon>Bacteria</taxon>
        <taxon>Pseudomonadati</taxon>
        <taxon>Nitrospirota</taxon>
        <taxon>Nitrospiria</taxon>
        <taxon>Nitrospirales</taxon>
        <taxon>Nitrospiraceae</taxon>
        <taxon>Candidatus Sulfobium</taxon>
    </lineage>
</organism>
<gene>
    <name evidence="8" type="primary">rpmD</name>
    <name evidence="8" type="ORF">NBG4_1010020</name>
</gene>
<dbReference type="NCBIfam" id="TIGR01308">
    <property type="entry name" value="rpmD_bact"/>
    <property type="match status" value="1"/>
</dbReference>
<comment type="similarity">
    <text evidence="1 6">Belongs to the universal ribosomal protein uL30 family.</text>
</comment>
<dbReference type="InterPro" id="IPR036919">
    <property type="entry name" value="Ribo_uL30_ferredoxin-like_sf"/>
</dbReference>
<keyword evidence="3 6" id="KW-0689">Ribosomal protein</keyword>
<keyword evidence="4 6" id="KW-0687">Ribonucleoprotein</keyword>
<dbReference type="GO" id="GO:0003735">
    <property type="term" value="F:structural constituent of ribosome"/>
    <property type="evidence" value="ECO:0007669"/>
    <property type="project" value="InterPro"/>
</dbReference>
<accession>A0A2U3QDZ7</accession>
<sequence length="60" mass="6768">MLKITLKKGYVGIPDKQRRVLQSFGLKKIGSTVLKKDDAAMNGMIRKVSHLIEVEKVDNK</sequence>
<dbReference type="Gene3D" id="3.30.1390.20">
    <property type="entry name" value="Ribosomal protein L30, ferredoxin-like fold domain"/>
    <property type="match status" value="1"/>
</dbReference>
<evidence type="ECO:0000259" key="7">
    <source>
        <dbReference type="Pfam" id="PF00327"/>
    </source>
</evidence>
<evidence type="ECO:0000256" key="1">
    <source>
        <dbReference type="ARBA" id="ARBA00007594"/>
    </source>
</evidence>
<dbReference type="EMBL" id="OUUY01000004">
    <property type="protein sequence ID" value="SPP99638.1"/>
    <property type="molecule type" value="Genomic_DNA"/>
</dbReference>